<feature type="compositionally biased region" description="Polar residues" evidence="1">
    <location>
        <begin position="179"/>
        <end position="198"/>
    </location>
</feature>
<evidence type="ECO:0000256" key="1">
    <source>
        <dbReference type="SAM" id="MobiDB-lite"/>
    </source>
</evidence>
<reference evidence="2 3" key="1">
    <citation type="submission" date="2019-10" db="EMBL/GenBank/DDBJ databases">
        <authorList>
            <person name="Palmer J.M."/>
        </authorList>
    </citation>
    <scope>NUCLEOTIDE SEQUENCE [LARGE SCALE GENOMIC DNA]</scope>
    <source>
        <strain evidence="2 3">TWF730</strain>
    </source>
</reference>
<organism evidence="2 3">
    <name type="scientific">Orbilia blumenaviensis</name>
    <dbReference type="NCBI Taxonomy" id="1796055"/>
    <lineage>
        <taxon>Eukaryota</taxon>
        <taxon>Fungi</taxon>
        <taxon>Dikarya</taxon>
        <taxon>Ascomycota</taxon>
        <taxon>Pezizomycotina</taxon>
        <taxon>Orbiliomycetes</taxon>
        <taxon>Orbiliales</taxon>
        <taxon>Orbiliaceae</taxon>
        <taxon>Orbilia</taxon>
    </lineage>
</organism>
<dbReference type="Proteomes" id="UP001373714">
    <property type="component" value="Unassembled WGS sequence"/>
</dbReference>
<feature type="compositionally biased region" description="Polar residues" evidence="1">
    <location>
        <begin position="324"/>
        <end position="336"/>
    </location>
</feature>
<name>A0AAV9VA78_9PEZI</name>
<feature type="region of interest" description="Disordered" evidence="1">
    <location>
        <begin position="297"/>
        <end position="336"/>
    </location>
</feature>
<comment type="caution">
    <text evidence="2">The sequence shown here is derived from an EMBL/GenBank/DDBJ whole genome shotgun (WGS) entry which is preliminary data.</text>
</comment>
<accession>A0AAV9VA78</accession>
<feature type="region of interest" description="Disordered" evidence="1">
    <location>
        <begin position="1"/>
        <end position="24"/>
    </location>
</feature>
<dbReference type="AlphaFoldDB" id="A0AAV9VA78"/>
<keyword evidence="3" id="KW-1185">Reference proteome</keyword>
<proteinExistence type="predicted"/>
<protein>
    <submittedName>
        <fullName evidence="2">Uncharacterized protein</fullName>
    </submittedName>
</protein>
<dbReference type="EMBL" id="JAVHNS010000004">
    <property type="protein sequence ID" value="KAK6358114.1"/>
    <property type="molecule type" value="Genomic_DNA"/>
</dbReference>
<feature type="compositionally biased region" description="Basic and acidic residues" evidence="1">
    <location>
        <begin position="297"/>
        <end position="307"/>
    </location>
</feature>
<evidence type="ECO:0000313" key="3">
    <source>
        <dbReference type="Proteomes" id="UP001373714"/>
    </source>
</evidence>
<gene>
    <name evidence="2" type="ORF">TWF730_007469</name>
</gene>
<feature type="compositionally biased region" description="Basic residues" evidence="1">
    <location>
        <begin position="1"/>
        <end position="10"/>
    </location>
</feature>
<feature type="region of interest" description="Disordered" evidence="1">
    <location>
        <begin position="179"/>
        <end position="200"/>
    </location>
</feature>
<sequence length="336" mass="36470">MDGRGRKLPRRGFFSQSRRGYNPPTGPVISLFSRSASGYAQQPVAPHERLPMTPTLANFTVGGHHLSPFDESTEGLDPTMMVEVSPLNLAASPPSAHTNQLMGSGLSSTPGMAGPVSSIPDLDISNPAAEPMFPYGQQFGNHQHQYYTSGNQRQYYPSGNFPPVSSTLPSTPRHFFQDDQPNSTTISPDTASSHTMAQSPAGCQVQYQSLPMNNTADATTPELAFDGDSSWDRYNTLVAVAVAVRRAEEDPVMNSMLDGLRYHEPDSPEYARSLRYLKEIGLTGAIGNWRRDEVVNKGRSRSGDRAAEAYFGGRNLDPDDENGEGSQSQMASSHLG</sequence>
<evidence type="ECO:0000313" key="2">
    <source>
        <dbReference type="EMBL" id="KAK6358114.1"/>
    </source>
</evidence>